<protein>
    <submittedName>
        <fullName evidence="1">Uncharacterized protein</fullName>
    </submittedName>
</protein>
<gene>
    <name evidence="1" type="ORF">PIB30_032940</name>
</gene>
<proteinExistence type="predicted"/>
<name>A0ABU6XAG5_9FABA</name>
<sequence>MSLNYRSKLKDISSDNKLHRNLSVPMEVDEVESQRCEKHALSRSRNIKDREKQAGSSKLNCIQQQGKVFALNAKDVIPSDTFIQGDRDICGTRELLIHSFRVMLCNILVWCQLLKSLDWLFKNRVFLDCFCKVTLLLPSDLYTPLPSPVRSGVHNKPSAGIRTCIGGTLPHVTFGISRVGGSVGIVIGEELHSS</sequence>
<evidence type="ECO:0000313" key="2">
    <source>
        <dbReference type="Proteomes" id="UP001341840"/>
    </source>
</evidence>
<dbReference type="EMBL" id="JASCZI010211595">
    <property type="protein sequence ID" value="MED6194912.1"/>
    <property type="molecule type" value="Genomic_DNA"/>
</dbReference>
<keyword evidence="2" id="KW-1185">Reference proteome</keyword>
<reference evidence="1 2" key="1">
    <citation type="journal article" date="2023" name="Plants (Basel)">
        <title>Bridging the Gap: Combining Genomics and Transcriptomics Approaches to Understand Stylosanthes scabra, an Orphan Legume from the Brazilian Caatinga.</title>
        <authorList>
            <person name="Ferreira-Neto J.R.C."/>
            <person name="da Silva M.D."/>
            <person name="Binneck E."/>
            <person name="de Melo N.F."/>
            <person name="da Silva R.H."/>
            <person name="de Melo A.L.T.M."/>
            <person name="Pandolfi V."/>
            <person name="Bustamante F.O."/>
            <person name="Brasileiro-Vidal A.C."/>
            <person name="Benko-Iseppon A.M."/>
        </authorList>
    </citation>
    <scope>NUCLEOTIDE SEQUENCE [LARGE SCALE GENOMIC DNA]</scope>
    <source>
        <tissue evidence="1">Leaves</tissue>
    </source>
</reference>
<accession>A0ABU6XAG5</accession>
<organism evidence="1 2">
    <name type="scientific">Stylosanthes scabra</name>
    <dbReference type="NCBI Taxonomy" id="79078"/>
    <lineage>
        <taxon>Eukaryota</taxon>
        <taxon>Viridiplantae</taxon>
        <taxon>Streptophyta</taxon>
        <taxon>Embryophyta</taxon>
        <taxon>Tracheophyta</taxon>
        <taxon>Spermatophyta</taxon>
        <taxon>Magnoliopsida</taxon>
        <taxon>eudicotyledons</taxon>
        <taxon>Gunneridae</taxon>
        <taxon>Pentapetalae</taxon>
        <taxon>rosids</taxon>
        <taxon>fabids</taxon>
        <taxon>Fabales</taxon>
        <taxon>Fabaceae</taxon>
        <taxon>Papilionoideae</taxon>
        <taxon>50 kb inversion clade</taxon>
        <taxon>dalbergioids sensu lato</taxon>
        <taxon>Dalbergieae</taxon>
        <taxon>Pterocarpus clade</taxon>
        <taxon>Stylosanthes</taxon>
    </lineage>
</organism>
<comment type="caution">
    <text evidence="1">The sequence shown here is derived from an EMBL/GenBank/DDBJ whole genome shotgun (WGS) entry which is preliminary data.</text>
</comment>
<dbReference type="Proteomes" id="UP001341840">
    <property type="component" value="Unassembled WGS sequence"/>
</dbReference>
<evidence type="ECO:0000313" key="1">
    <source>
        <dbReference type="EMBL" id="MED6194912.1"/>
    </source>
</evidence>